<dbReference type="EMBL" id="JABEBT010000023">
    <property type="protein sequence ID" value="KAF7637118.1"/>
    <property type="molecule type" value="Genomic_DNA"/>
</dbReference>
<dbReference type="PANTHER" id="PTHR12499:SF0">
    <property type="entry name" value="OPTIC ATROPHY 3 PROTEIN"/>
    <property type="match status" value="1"/>
</dbReference>
<dbReference type="Pfam" id="PF07047">
    <property type="entry name" value="OPA3"/>
    <property type="match status" value="1"/>
</dbReference>
<proteinExistence type="inferred from homology"/>
<dbReference type="Proteomes" id="UP000605970">
    <property type="component" value="Unassembled WGS sequence"/>
</dbReference>
<dbReference type="PANTHER" id="PTHR12499">
    <property type="entry name" value="OPTIC ATROPHY 3 PROTEIN OPA3"/>
    <property type="match status" value="1"/>
</dbReference>
<evidence type="ECO:0000313" key="5">
    <source>
        <dbReference type="Proteomes" id="UP000605970"/>
    </source>
</evidence>
<comment type="caution">
    <text evidence="4">The sequence shown here is derived from an EMBL/GenBank/DDBJ whole genome shotgun (WGS) entry which is preliminary data.</text>
</comment>
<keyword evidence="2 3" id="KW-0175">Coiled coil</keyword>
<evidence type="ECO:0000313" key="4">
    <source>
        <dbReference type="EMBL" id="KAF7637118.1"/>
    </source>
</evidence>
<dbReference type="GO" id="GO:0005739">
    <property type="term" value="C:mitochondrion"/>
    <property type="evidence" value="ECO:0007669"/>
    <property type="project" value="TreeGrafter"/>
</dbReference>
<gene>
    <name evidence="4" type="ORF">Mgra_00003506</name>
</gene>
<name>A0A8S9ZV86_9BILA</name>
<feature type="coiled-coil region" evidence="3">
    <location>
        <begin position="81"/>
        <end position="115"/>
    </location>
</feature>
<evidence type="ECO:0000256" key="2">
    <source>
        <dbReference type="ARBA" id="ARBA00023054"/>
    </source>
</evidence>
<dbReference type="GO" id="GO:0019216">
    <property type="term" value="P:regulation of lipid metabolic process"/>
    <property type="evidence" value="ECO:0007669"/>
    <property type="project" value="TreeGrafter"/>
</dbReference>
<dbReference type="OrthoDB" id="2129069at2759"/>
<comment type="similarity">
    <text evidence="1">Belongs to the OPA3 family.</text>
</comment>
<reference evidence="4" key="1">
    <citation type="journal article" date="2020" name="Ecol. Evol.">
        <title>Genome structure and content of the rice root-knot nematode (Meloidogyne graminicola).</title>
        <authorList>
            <person name="Phan N.T."/>
            <person name="Danchin E.G.J."/>
            <person name="Klopp C."/>
            <person name="Perfus-Barbeoch L."/>
            <person name="Kozlowski D.K."/>
            <person name="Koutsovoulos G.D."/>
            <person name="Lopez-Roques C."/>
            <person name="Bouchez O."/>
            <person name="Zahm M."/>
            <person name="Besnard G."/>
            <person name="Bellafiore S."/>
        </authorList>
    </citation>
    <scope>NUCLEOTIDE SEQUENCE</scope>
    <source>
        <strain evidence="4">VN-18</strain>
    </source>
</reference>
<evidence type="ECO:0000256" key="1">
    <source>
        <dbReference type="ARBA" id="ARBA00007584"/>
    </source>
</evidence>
<dbReference type="InterPro" id="IPR010754">
    <property type="entry name" value="OPA3-like"/>
</dbReference>
<protein>
    <submittedName>
        <fullName evidence="4">Uncharacterized protein</fullName>
    </submittedName>
</protein>
<dbReference type="AlphaFoldDB" id="A0A8S9ZV86"/>
<organism evidence="4 5">
    <name type="scientific">Meloidogyne graminicola</name>
    <dbReference type="NCBI Taxonomy" id="189291"/>
    <lineage>
        <taxon>Eukaryota</taxon>
        <taxon>Metazoa</taxon>
        <taxon>Ecdysozoa</taxon>
        <taxon>Nematoda</taxon>
        <taxon>Chromadorea</taxon>
        <taxon>Rhabditida</taxon>
        <taxon>Tylenchina</taxon>
        <taxon>Tylenchomorpha</taxon>
        <taxon>Tylenchoidea</taxon>
        <taxon>Meloidogynidae</taxon>
        <taxon>Meloidogyninae</taxon>
        <taxon>Meloidogyne</taxon>
    </lineage>
</organism>
<evidence type="ECO:0000256" key="3">
    <source>
        <dbReference type="SAM" id="Coils"/>
    </source>
</evidence>
<keyword evidence="5" id="KW-1185">Reference proteome</keyword>
<accession>A0A8S9ZV86</accession>
<sequence>MNYGRKHPFFRNRILIPVGRGITNITTRLRMKDLGLGKPKTLVQLSDEAALEQASDILQETVLYIYGITIFSLYYYFSKAAEKHSVTHDDLKELVDRIENRFDQIQVEIEALKKAEKVFNFLNFFGG</sequence>